<feature type="domain" description="1,3-alpha-isomaltosidase-like N-terminal" evidence="6">
    <location>
        <begin position="8"/>
        <end position="115"/>
    </location>
</feature>
<keyword evidence="8" id="KW-1185">Reference proteome</keyword>
<comment type="caution">
    <text evidence="7">The sequence shown here is derived from an EMBL/GenBank/DDBJ whole genome shotgun (WGS) entry which is preliminary data.</text>
</comment>
<dbReference type="PANTHER" id="PTHR43863:SF2">
    <property type="entry name" value="MALTASE-GLUCOAMYLASE"/>
    <property type="match status" value="1"/>
</dbReference>
<evidence type="ECO:0000313" key="7">
    <source>
        <dbReference type="EMBL" id="TQJ12041.1"/>
    </source>
</evidence>
<dbReference type="InterPro" id="IPR000322">
    <property type="entry name" value="Glyco_hydro_31_TIM"/>
</dbReference>
<dbReference type="PANTHER" id="PTHR43863">
    <property type="entry name" value="HYDROLASE, PUTATIVE (AFU_ORTHOLOGUE AFUA_1G03140)-RELATED"/>
    <property type="match status" value="1"/>
</dbReference>
<evidence type="ECO:0000259" key="6">
    <source>
        <dbReference type="Pfam" id="PF21568"/>
    </source>
</evidence>
<dbReference type="CDD" id="cd14752">
    <property type="entry name" value="GH31_N"/>
    <property type="match status" value="1"/>
</dbReference>
<dbReference type="InterPro" id="IPR017853">
    <property type="entry name" value="GH"/>
</dbReference>
<dbReference type="InterPro" id="IPR048488">
    <property type="entry name" value="AIMA-like_N"/>
</dbReference>
<keyword evidence="2" id="KW-0326">Glycosidase</keyword>
<dbReference type="SUPFAM" id="SSF51445">
    <property type="entry name" value="(Trans)glycosidases"/>
    <property type="match status" value="1"/>
</dbReference>
<dbReference type="Pfam" id="PF13802">
    <property type="entry name" value="Gal_mutarotas_2"/>
    <property type="match status" value="1"/>
</dbReference>
<dbReference type="Proteomes" id="UP000316298">
    <property type="component" value="Unassembled WGS sequence"/>
</dbReference>
<sequence length="733" mass="81338">MITHRPYGIEHPYATSPDQRVPVLPLVGEPVRLGVVASSSEVTSVVCEWDPAEHTSSGGALLHLAPTTDGGADAAALAGGEGHLSEAQAKSLGADGGWSVLTPPVTKPVRYRFHAYTAGELVGTSEWFEVSPAQWVRDAGEVRRGGERVRDVEWLVSADGVHRARFVLPLQPGDHLVGFGERYDQLDQRGKRLDAVVFEQYKAQGVHGRTYLPMPFAHVVNGGWGFHVRTSRRTWFSSDDTGLTVEVALGDEPVVDLGIYEGSPHEVLTAFLDEVGRAEELPDWVFRLWASGNEWNTQDLVMSRMNMHRDLDIPVGTVVIEAWSDEEGITIWRDAQYDVTPDGSAHKAADFSYPPDGAWPDPKAMIDELHDRGIKVILWQIPLQKSEFDTGQVAADADAMVREGHAVREADGTAYHNRGWWFPKALMPDLSVQRTRDWWTEKRRYLVEDFDVDGFKTDGGEHAWGHDLRYADGRRGDEGNNLFPVHYARAFGDLLRSAGKAPVTFSRAGFTGSQAHGIFWAGDEDSTWKAFRSSITAGLTAASCGIVYWGWDLAGFSGPVPDAELYLRATAASTFLPIMQYHSEFNHHQLPLRDRTPWHVAETTGDDRVVPIFRAYAVLREQLVPYLSAQAARTITTDRPLLRPLFFDHAGDPEIWNHPYQYQLGDDLLVNPVLEPGARTWTTYLPDGTWYDAWTGEPVPAGLVTREVPLEIVPVYSQVPGVNLSRGVLPGGR</sequence>
<dbReference type="OrthoDB" id="176168at2"/>
<dbReference type="SUPFAM" id="SSF51011">
    <property type="entry name" value="Glycosyl hydrolase domain"/>
    <property type="match status" value="1"/>
</dbReference>
<gene>
    <name evidence="7" type="ORF">FB475_4969</name>
</gene>
<dbReference type="Gene3D" id="3.20.20.80">
    <property type="entry name" value="Glycosidases"/>
    <property type="match status" value="1"/>
</dbReference>
<feature type="domain" description="Glycoside hydrolase family 31 TIM barrel" evidence="3">
    <location>
        <begin position="281"/>
        <end position="627"/>
    </location>
</feature>
<dbReference type="InterPro" id="IPR051816">
    <property type="entry name" value="Glycosyl_Hydrolase_31"/>
</dbReference>
<name>A0A542E9N5_9ACTN</name>
<dbReference type="Pfam" id="PF21568">
    <property type="entry name" value="AIMA-like_N"/>
    <property type="match status" value="1"/>
</dbReference>
<reference evidence="7 8" key="1">
    <citation type="submission" date="2019-06" db="EMBL/GenBank/DDBJ databases">
        <title>Sequencing the genomes of 1000 actinobacteria strains.</title>
        <authorList>
            <person name="Klenk H.-P."/>
        </authorList>
    </citation>
    <scope>NUCLEOTIDE SEQUENCE [LARGE SCALE GENOMIC DNA]</scope>
    <source>
        <strain evidence="7 8">DSM 17305</strain>
    </source>
</reference>
<proteinExistence type="inferred from homology"/>
<dbReference type="EMBL" id="VFMM01000002">
    <property type="protein sequence ID" value="TQJ12041.1"/>
    <property type="molecule type" value="Genomic_DNA"/>
</dbReference>
<feature type="domain" description="Glycosyl hydrolase family 31 C-terminal" evidence="5">
    <location>
        <begin position="639"/>
        <end position="716"/>
    </location>
</feature>
<dbReference type="InterPro" id="IPR011013">
    <property type="entry name" value="Gal_mutarotase_sf_dom"/>
</dbReference>
<dbReference type="GO" id="GO:0030246">
    <property type="term" value="F:carbohydrate binding"/>
    <property type="evidence" value="ECO:0007669"/>
    <property type="project" value="InterPro"/>
</dbReference>
<dbReference type="Gene3D" id="2.60.40.1180">
    <property type="entry name" value="Golgi alpha-mannosidase II"/>
    <property type="match status" value="1"/>
</dbReference>
<dbReference type="GO" id="GO:0005975">
    <property type="term" value="P:carbohydrate metabolic process"/>
    <property type="evidence" value="ECO:0007669"/>
    <property type="project" value="InterPro"/>
</dbReference>
<dbReference type="SUPFAM" id="SSF74650">
    <property type="entry name" value="Galactose mutarotase-like"/>
    <property type="match status" value="1"/>
</dbReference>
<dbReference type="Pfam" id="PF21365">
    <property type="entry name" value="Glyco_hydro_31_3rd"/>
    <property type="match status" value="1"/>
</dbReference>
<dbReference type="Pfam" id="PF01055">
    <property type="entry name" value="Glyco_hydro_31_2nd"/>
    <property type="match status" value="1"/>
</dbReference>
<evidence type="ECO:0000259" key="5">
    <source>
        <dbReference type="Pfam" id="PF21365"/>
    </source>
</evidence>
<evidence type="ECO:0000259" key="4">
    <source>
        <dbReference type="Pfam" id="PF13802"/>
    </source>
</evidence>
<comment type="similarity">
    <text evidence="1 2">Belongs to the glycosyl hydrolase 31 family.</text>
</comment>
<evidence type="ECO:0000256" key="1">
    <source>
        <dbReference type="ARBA" id="ARBA00007806"/>
    </source>
</evidence>
<feature type="domain" description="Glycoside hydrolase family 31 N-terminal" evidence="4">
    <location>
        <begin position="159"/>
        <end position="236"/>
    </location>
</feature>
<evidence type="ECO:0000256" key="2">
    <source>
        <dbReference type="RuleBase" id="RU361185"/>
    </source>
</evidence>
<accession>A0A542E9N5</accession>
<dbReference type="AlphaFoldDB" id="A0A542E9N5"/>
<evidence type="ECO:0000313" key="8">
    <source>
        <dbReference type="Proteomes" id="UP000316298"/>
    </source>
</evidence>
<dbReference type="InterPro" id="IPR013780">
    <property type="entry name" value="Glyco_hydro_b"/>
</dbReference>
<dbReference type="CDD" id="cd06597">
    <property type="entry name" value="GH31_transferase_CtsY"/>
    <property type="match status" value="1"/>
</dbReference>
<organism evidence="7 8">
    <name type="scientific">Kribbella jejuensis</name>
    <dbReference type="NCBI Taxonomy" id="236068"/>
    <lineage>
        <taxon>Bacteria</taxon>
        <taxon>Bacillati</taxon>
        <taxon>Actinomycetota</taxon>
        <taxon>Actinomycetes</taxon>
        <taxon>Propionibacteriales</taxon>
        <taxon>Kribbellaceae</taxon>
        <taxon>Kribbella</taxon>
    </lineage>
</organism>
<dbReference type="RefSeq" id="WP_141858935.1">
    <property type="nucleotide sequence ID" value="NZ_BAAAKA010000005.1"/>
</dbReference>
<dbReference type="Gene3D" id="2.60.40.1760">
    <property type="entry name" value="glycosyl hydrolase (family 31)"/>
    <property type="match status" value="1"/>
</dbReference>
<evidence type="ECO:0000259" key="3">
    <source>
        <dbReference type="Pfam" id="PF01055"/>
    </source>
</evidence>
<protein>
    <submittedName>
        <fullName evidence="7">Galactose mutarotase-like protein</fullName>
    </submittedName>
</protein>
<dbReference type="Gene3D" id="2.60.40.10">
    <property type="entry name" value="Immunoglobulins"/>
    <property type="match status" value="1"/>
</dbReference>
<keyword evidence="2" id="KW-0378">Hydrolase</keyword>
<dbReference type="InterPro" id="IPR013783">
    <property type="entry name" value="Ig-like_fold"/>
</dbReference>
<dbReference type="InterPro" id="IPR048395">
    <property type="entry name" value="Glyco_hydro_31_C"/>
</dbReference>
<dbReference type="InterPro" id="IPR025887">
    <property type="entry name" value="Glyco_hydro_31_N_dom"/>
</dbReference>
<dbReference type="GO" id="GO:0004553">
    <property type="term" value="F:hydrolase activity, hydrolyzing O-glycosyl compounds"/>
    <property type="evidence" value="ECO:0007669"/>
    <property type="project" value="InterPro"/>
</dbReference>